<dbReference type="InterPro" id="IPR039537">
    <property type="entry name" value="Retrotran_Ty1/copia-like"/>
</dbReference>
<dbReference type="AlphaFoldDB" id="A0AAW2Q3C0"/>
<accession>A0AAW2Q3C0</accession>
<dbReference type="Pfam" id="PF22936">
    <property type="entry name" value="Pol_BBD"/>
    <property type="match status" value="1"/>
</dbReference>
<name>A0AAW2Q3C0_9LAMI</name>
<reference evidence="3" key="2">
    <citation type="journal article" date="2024" name="Plant">
        <title>Genomic evolution and insights into agronomic trait innovations of Sesamum species.</title>
        <authorList>
            <person name="Miao H."/>
            <person name="Wang L."/>
            <person name="Qu L."/>
            <person name="Liu H."/>
            <person name="Sun Y."/>
            <person name="Le M."/>
            <person name="Wang Q."/>
            <person name="Wei S."/>
            <person name="Zheng Y."/>
            <person name="Lin W."/>
            <person name="Duan Y."/>
            <person name="Cao H."/>
            <person name="Xiong S."/>
            <person name="Wang X."/>
            <person name="Wei L."/>
            <person name="Li C."/>
            <person name="Ma Q."/>
            <person name="Ju M."/>
            <person name="Zhao R."/>
            <person name="Li G."/>
            <person name="Mu C."/>
            <person name="Tian Q."/>
            <person name="Mei H."/>
            <person name="Zhang T."/>
            <person name="Gao T."/>
            <person name="Zhang H."/>
        </authorList>
    </citation>
    <scope>NUCLEOTIDE SEQUENCE</scope>
    <source>
        <strain evidence="3">KEN8</strain>
    </source>
</reference>
<feature type="domain" description="Retrovirus-related Pol polyprotein from transposon TNT 1-94-like beta-barrel" evidence="2">
    <location>
        <begin position="153"/>
        <end position="234"/>
    </location>
</feature>
<proteinExistence type="predicted"/>
<dbReference type="PANTHER" id="PTHR42648">
    <property type="entry name" value="TRANSPOSASE, PUTATIVE-RELATED"/>
    <property type="match status" value="1"/>
</dbReference>
<organism evidence="3">
    <name type="scientific">Sesamum calycinum</name>
    <dbReference type="NCBI Taxonomy" id="2727403"/>
    <lineage>
        <taxon>Eukaryota</taxon>
        <taxon>Viridiplantae</taxon>
        <taxon>Streptophyta</taxon>
        <taxon>Embryophyta</taxon>
        <taxon>Tracheophyta</taxon>
        <taxon>Spermatophyta</taxon>
        <taxon>Magnoliopsida</taxon>
        <taxon>eudicotyledons</taxon>
        <taxon>Gunneridae</taxon>
        <taxon>Pentapetalae</taxon>
        <taxon>asterids</taxon>
        <taxon>lamiids</taxon>
        <taxon>Lamiales</taxon>
        <taxon>Pedaliaceae</taxon>
        <taxon>Sesamum</taxon>
    </lineage>
</organism>
<keyword evidence="1" id="KW-0645">Protease</keyword>
<dbReference type="PANTHER" id="PTHR42648:SF27">
    <property type="entry name" value="RNA-DIRECTED DNA POLYMERASE"/>
    <property type="match status" value="1"/>
</dbReference>
<dbReference type="InterPro" id="IPR054722">
    <property type="entry name" value="PolX-like_BBD"/>
</dbReference>
<dbReference type="SUPFAM" id="SSF53098">
    <property type="entry name" value="Ribonuclease H-like"/>
    <property type="match status" value="1"/>
</dbReference>
<comment type="caution">
    <text evidence="3">The sequence shown here is derived from an EMBL/GenBank/DDBJ whole genome shotgun (WGS) entry which is preliminary data.</text>
</comment>
<keyword evidence="1" id="KW-0378">Hydrolase</keyword>
<dbReference type="EMBL" id="JACGWM010000007">
    <property type="protein sequence ID" value="KAL0362041.1"/>
    <property type="molecule type" value="Genomic_DNA"/>
</dbReference>
<evidence type="ECO:0000313" key="3">
    <source>
        <dbReference type="EMBL" id="KAL0362041.1"/>
    </source>
</evidence>
<dbReference type="Gene3D" id="3.30.420.10">
    <property type="entry name" value="Ribonuclease H-like superfamily/Ribonuclease H"/>
    <property type="match status" value="1"/>
</dbReference>
<dbReference type="GO" id="GO:0003676">
    <property type="term" value="F:nucleic acid binding"/>
    <property type="evidence" value="ECO:0007669"/>
    <property type="project" value="InterPro"/>
</dbReference>
<evidence type="ECO:0000256" key="1">
    <source>
        <dbReference type="ARBA" id="ARBA00022670"/>
    </source>
</evidence>
<evidence type="ECO:0000259" key="2">
    <source>
        <dbReference type="Pfam" id="PF22936"/>
    </source>
</evidence>
<dbReference type="GO" id="GO:0008233">
    <property type="term" value="F:peptidase activity"/>
    <property type="evidence" value="ECO:0007669"/>
    <property type="project" value="UniProtKB-KW"/>
</dbReference>
<reference evidence="3" key="1">
    <citation type="submission" date="2020-06" db="EMBL/GenBank/DDBJ databases">
        <authorList>
            <person name="Li T."/>
            <person name="Hu X."/>
            <person name="Zhang T."/>
            <person name="Song X."/>
            <person name="Zhang H."/>
            <person name="Dai N."/>
            <person name="Sheng W."/>
            <person name="Hou X."/>
            <person name="Wei L."/>
        </authorList>
    </citation>
    <scope>NUCLEOTIDE SEQUENCE</scope>
    <source>
        <strain evidence="3">KEN8</strain>
        <tissue evidence="3">Leaf</tissue>
    </source>
</reference>
<dbReference type="InterPro" id="IPR012337">
    <property type="entry name" value="RNaseH-like_sf"/>
</dbReference>
<dbReference type="Gene3D" id="4.10.60.10">
    <property type="entry name" value="Zinc finger, CCHC-type"/>
    <property type="match status" value="1"/>
</dbReference>
<dbReference type="InterPro" id="IPR036397">
    <property type="entry name" value="RNaseH_sf"/>
</dbReference>
<dbReference type="GO" id="GO:0006508">
    <property type="term" value="P:proteolysis"/>
    <property type="evidence" value="ECO:0007669"/>
    <property type="project" value="UniProtKB-KW"/>
</dbReference>
<sequence>MKEVYAIPDRYTRHFLRPTIHSSSTSGLEKSINELINMLVQYEATIKKFAPSVLVGEASTSKLKGKKVGRWKRKKGKAKAKTVIVANDAKSAPVAPVGICKGKRKMGSQQQSRANDICTHWREKGHWKRDCLHLSPNQDVFVVVNMVTNYASWVFDTGCGAHIGNDLPVLQRSRKLSKGEVVLRLGDGKAVAAEVVRLINLVISDRVMLELKGCYFVPSMIKTIIFIPLSDNAGFEFLINKNCFYLMKDGSSHLLDVCGPLNTEARRGFSYFITFTDDHSQYGYVYLMRYKSEAFVRFKEFRLEVENQTGRKIKILQSNLGGEYLSGEFILSKEKGYDLLVDTSRDALTE</sequence>
<protein>
    <submittedName>
        <fullName evidence="3">Retrovirus-related Pol polyprotein from transposon TNT 1-94</fullName>
    </submittedName>
</protein>
<gene>
    <name evidence="3" type="ORF">Scaly_1159300</name>
</gene>